<accession>A0A9X2U3G6</accession>
<dbReference type="InterPro" id="IPR051781">
    <property type="entry name" value="Metallo-dep_Hydrolase"/>
</dbReference>
<evidence type="ECO:0000256" key="1">
    <source>
        <dbReference type="SAM" id="MobiDB-lite"/>
    </source>
</evidence>
<dbReference type="PANTHER" id="PTHR43135:SF3">
    <property type="entry name" value="ALPHA-D-RIBOSE 1-METHYLPHOSPHONATE 5-TRIPHOSPHATE DIPHOSPHATASE"/>
    <property type="match status" value="1"/>
</dbReference>
<organism evidence="3 4">
    <name type="scientific">Salinibacter ruber</name>
    <dbReference type="NCBI Taxonomy" id="146919"/>
    <lineage>
        <taxon>Bacteria</taxon>
        <taxon>Pseudomonadati</taxon>
        <taxon>Rhodothermota</taxon>
        <taxon>Rhodothermia</taxon>
        <taxon>Rhodothermales</taxon>
        <taxon>Salinibacteraceae</taxon>
        <taxon>Salinibacter</taxon>
    </lineage>
</organism>
<dbReference type="AlphaFoldDB" id="A0A9X2U3G6"/>
<gene>
    <name evidence="3" type="ORF">GGP82_002716</name>
</gene>
<feature type="region of interest" description="Disordered" evidence="1">
    <location>
        <begin position="591"/>
        <end position="613"/>
    </location>
</feature>
<name>A0A9X2U3G6_9BACT</name>
<feature type="region of interest" description="Disordered" evidence="1">
    <location>
        <begin position="885"/>
        <end position="905"/>
    </location>
</feature>
<evidence type="ECO:0000313" key="4">
    <source>
        <dbReference type="Proteomes" id="UP001155034"/>
    </source>
</evidence>
<dbReference type="Pfam" id="PF26549">
    <property type="entry name" value="Tricorn_N"/>
    <property type="match status" value="1"/>
</dbReference>
<dbReference type="Gene3D" id="2.120.10.30">
    <property type="entry name" value="TolB, C-terminal domain"/>
    <property type="match status" value="3"/>
</dbReference>
<dbReference type="SUPFAM" id="SSF82171">
    <property type="entry name" value="DPP6 N-terminal domain-like"/>
    <property type="match status" value="2"/>
</dbReference>
<feature type="domain" description="Amidohydrolase-related" evidence="2">
    <location>
        <begin position="682"/>
        <end position="1018"/>
    </location>
</feature>
<dbReference type="InterPro" id="IPR011042">
    <property type="entry name" value="6-blade_b-propeller_TolB-like"/>
</dbReference>
<dbReference type="Pfam" id="PF07676">
    <property type="entry name" value="PD40"/>
    <property type="match status" value="1"/>
</dbReference>
<dbReference type="Pfam" id="PF01979">
    <property type="entry name" value="Amidohydro_1"/>
    <property type="match status" value="1"/>
</dbReference>
<dbReference type="InterPro" id="IPR011659">
    <property type="entry name" value="WD40"/>
</dbReference>
<comment type="caution">
    <text evidence="3">The sequence shown here is derived from an EMBL/GenBank/DDBJ whole genome shotgun (WGS) entry which is preliminary data.</text>
</comment>
<dbReference type="PANTHER" id="PTHR43135">
    <property type="entry name" value="ALPHA-D-RIBOSE 1-METHYLPHOSPHONATE 5-TRIPHOSPHATE DIPHOSPHATASE"/>
    <property type="match status" value="1"/>
</dbReference>
<evidence type="ECO:0000313" key="3">
    <source>
        <dbReference type="EMBL" id="MCS3866145.1"/>
    </source>
</evidence>
<evidence type="ECO:0000259" key="2">
    <source>
        <dbReference type="Pfam" id="PF01979"/>
    </source>
</evidence>
<dbReference type="Gene3D" id="2.30.40.10">
    <property type="entry name" value="Urease, subunit C, domain 1"/>
    <property type="match status" value="2"/>
</dbReference>
<dbReference type="EMBL" id="JANTYZ010000009">
    <property type="protein sequence ID" value="MCS3866145.1"/>
    <property type="molecule type" value="Genomic_DNA"/>
</dbReference>
<dbReference type="RefSeq" id="WP_259083928.1">
    <property type="nucleotide sequence ID" value="NZ_JANTYZ010000009.1"/>
</dbReference>
<dbReference type="Gene3D" id="3.20.20.140">
    <property type="entry name" value="Metal-dependent hydrolases"/>
    <property type="match status" value="1"/>
</dbReference>
<proteinExistence type="predicted"/>
<dbReference type="InterPro" id="IPR006680">
    <property type="entry name" value="Amidohydro-rel"/>
</dbReference>
<dbReference type="Proteomes" id="UP001155034">
    <property type="component" value="Unassembled WGS sequence"/>
</dbReference>
<dbReference type="SUPFAM" id="SSF51338">
    <property type="entry name" value="Composite domain of metallo-dependent hydrolases"/>
    <property type="match status" value="1"/>
</dbReference>
<dbReference type="InterPro" id="IPR032466">
    <property type="entry name" value="Metal_Hydrolase"/>
</dbReference>
<dbReference type="SUPFAM" id="SSF51556">
    <property type="entry name" value="Metallo-dependent hydrolases"/>
    <property type="match status" value="1"/>
</dbReference>
<dbReference type="InterPro" id="IPR011059">
    <property type="entry name" value="Metal-dep_hydrolase_composite"/>
</dbReference>
<reference evidence="3" key="1">
    <citation type="submission" date="2022-08" db="EMBL/GenBank/DDBJ databases">
        <title>Genomic Encyclopedia of Type Strains, Phase V (KMG-V): Genome sequencing to study the core and pangenomes of soil and plant-associated prokaryotes.</title>
        <authorList>
            <person name="Whitman W."/>
        </authorList>
    </citation>
    <scope>NUCLEOTIDE SEQUENCE</scope>
    <source>
        <strain evidence="3">SP2016B</strain>
    </source>
</reference>
<sequence length="1056" mass="115244">MTTSEGSWLSVDVHPEGESVVFGLLGDLYTLPIGGGEATRITSGMAFDSQPRYGPEGDQVAFISDRSGSEHVWVLDRSEQDTTRLSTGDNLRFHSPEWTPDGNYVIASRQTSLGDPAKPWLYHVEGGSGTPLVEEPESMRLSGAAFGEDPERVWFARRSGAWDYNAILPEYQLAVYDRDTGQLYERSSRFGSAFRPTLSPDGQWLAYGTRHDAETGLRLRNRETGEERWLAYPVQHDDQESIATRDVYPGMSFTPDSEALIASYGGKIWRLPVGGGEPSKIPFTAEVDVPMGPELDFEYPVEDTPEFTARQIRGAVPSPDGSRLAFTALDRLYVMDYPDGTPQRLTSQDAIEAQPTWSPDGTSIAYAAWSDEGEGQLYRIPASGGTPVQITERPAVYQQPAWSPDGERIVALRGPARAFRTSTGTTTPEASDDLVSVPASGGEATQVAPAEGRHHPHFTTDPDRIYVYGSEQGLQSMRFDGTDVKTHLRVKGRRQPLSDEPLTASLALMGPDGGQAVAQVHNSLYRMAVPMVGGEAPTVSVTNPEAASVPVSKITTVGGQFPAWGEGGEEVHFSAGNAHFRYSLPAAQAAEDSVASAEESESKTEGGPAYGPEETRVRISAPRDIPSGTAVLRGARVITMEEGEIIENAEIVIENNRIAAVGKQGTVDVPSGAEVIDVSGHTIMPGFVDTHAHLRPAWGLHKSEAWQYLSNLAYGVTTTRDPQTSTTDVLTYADKVRTGRMLGPRIYSTGPGIFQSEQIESLSEARSVLRRYSDYYDTKTVKQYVAGDREQRQWIIEAARDLELMPTTEGALDLKLDLTQIIDGYPGHEHTFPIFPVYEDVIGLTAASQTAYTPTLLVNYGGPWAENYYYTRENPHDNEKLRHFTPHSELDQRTRRRGQGAGAGPGGWFMEEEHVFKEQAETLEAIVGAGGRAGVGSHGQLQGLGYHWELWSMATGGLSNHEVLRLATLTGADAIGLSQDLGSIAPGKLADLIVLEENPLEDLRHTSAVRYVMKNGRLYDGSTLDEVYPRSRPLQTMWWQTGGPSGELPGVEPEGE</sequence>
<protein>
    <submittedName>
        <fullName evidence="3">Imidazolonepropionase-like amidohydrolase/Tol biopolymer transport system component</fullName>
    </submittedName>
</protein>
<dbReference type="GO" id="GO:0016810">
    <property type="term" value="F:hydrolase activity, acting on carbon-nitrogen (but not peptide) bonds"/>
    <property type="evidence" value="ECO:0007669"/>
    <property type="project" value="InterPro"/>
</dbReference>